<accession>A0A9Q3PB42</accession>
<gene>
    <name evidence="1" type="ORF">O181_095348</name>
</gene>
<evidence type="ECO:0000313" key="2">
    <source>
        <dbReference type="Proteomes" id="UP000765509"/>
    </source>
</evidence>
<organism evidence="1 2">
    <name type="scientific">Austropuccinia psidii MF-1</name>
    <dbReference type="NCBI Taxonomy" id="1389203"/>
    <lineage>
        <taxon>Eukaryota</taxon>
        <taxon>Fungi</taxon>
        <taxon>Dikarya</taxon>
        <taxon>Basidiomycota</taxon>
        <taxon>Pucciniomycotina</taxon>
        <taxon>Pucciniomycetes</taxon>
        <taxon>Pucciniales</taxon>
        <taxon>Sphaerophragmiaceae</taxon>
        <taxon>Austropuccinia</taxon>
    </lineage>
</organism>
<proteinExistence type="predicted"/>
<dbReference type="Proteomes" id="UP000765509">
    <property type="component" value="Unassembled WGS sequence"/>
</dbReference>
<name>A0A9Q3PB42_9BASI</name>
<dbReference type="AlphaFoldDB" id="A0A9Q3PB42"/>
<keyword evidence="2" id="KW-1185">Reference proteome</keyword>
<sequence length="99" mass="11105">MHMKILKGIKIWGQNSIHCLLKVPNVGLQDCLGPQSTRRDLPFRSGEFTLLYGLRPLSMGSKAPILSLRPPATPEKLVLGDYETPIWPKFQGHQELAID</sequence>
<comment type="caution">
    <text evidence="1">The sequence shown here is derived from an EMBL/GenBank/DDBJ whole genome shotgun (WGS) entry which is preliminary data.</text>
</comment>
<evidence type="ECO:0000313" key="1">
    <source>
        <dbReference type="EMBL" id="MBW0555633.1"/>
    </source>
</evidence>
<dbReference type="EMBL" id="AVOT02062718">
    <property type="protein sequence ID" value="MBW0555633.1"/>
    <property type="molecule type" value="Genomic_DNA"/>
</dbReference>
<protein>
    <submittedName>
        <fullName evidence="1">Uncharacterized protein</fullName>
    </submittedName>
</protein>
<reference evidence="1" key="1">
    <citation type="submission" date="2021-03" db="EMBL/GenBank/DDBJ databases">
        <title>Draft genome sequence of rust myrtle Austropuccinia psidii MF-1, a brazilian biotype.</title>
        <authorList>
            <person name="Quecine M.C."/>
            <person name="Pachon D.M.R."/>
            <person name="Bonatelli M.L."/>
            <person name="Correr F.H."/>
            <person name="Franceschini L.M."/>
            <person name="Leite T.F."/>
            <person name="Margarido G.R.A."/>
            <person name="Almeida C.A."/>
            <person name="Ferrarezi J.A."/>
            <person name="Labate C.A."/>
        </authorList>
    </citation>
    <scope>NUCLEOTIDE SEQUENCE</scope>
    <source>
        <strain evidence="1">MF-1</strain>
    </source>
</reference>